<feature type="transmembrane region" description="Helical" evidence="1">
    <location>
        <begin position="213"/>
        <end position="232"/>
    </location>
</feature>
<feature type="transmembrane region" description="Helical" evidence="1">
    <location>
        <begin position="558"/>
        <end position="576"/>
    </location>
</feature>
<keyword evidence="1" id="KW-0812">Transmembrane</keyword>
<evidence type="ECO:0000313" key="2">
    <source>
        <dbReference type="EMBL" id="GIH10488.1"/>
    </source>
</evidence>
<feature type="transmembrane region" description="Helical" evidence="1">
    <location>
        <begin position="238"/>
        <end position="259"/>
    </location>
</feature>
<feature type="transmembrane region" description="Helical" evidence="1">
    <location>
        <begin position="59"/>
        <end position="77"/>
    </location>
</feature>
<feature type="transmembrane region" description="Helical" evidence="1">
    <location>
        <begin position="376"/>
        <end position="398"/>
    </location>
</feature>
<proteinExistence type="predicted"/>
<keyword evidence="1" id="KW-1133">Transmembrane helix</keyword>
<keyword evidence="1" id="KW-0472">Membrane</keyword>
<dbReference type="Proteomes" id="UP000612899">
    <property type="component" value="Unassembled WGS sequence"/>
</dbReference>
<feature type="transmembrane region" description="Helical" evidence="1">
    <location>
        <begin position="352"/>
        <end position="369"/>
    </location>
</feature>
<feature type="transmembrane region" description="Helical" evidence="1">
    <location>
        <begin position="148"/>
        <end position="166"/>
    </location>
</feature>
<reference evidence="2" key="1">
    <citation type="submission" date="2021-01" db="EMBL/GenBank/DDBJ databases">
        <title>Whole genome shotgun sequence of Rhizocola hellebori NBRC 109834.</title>
        <authorList>
            <person name="Komaki H."/>
            <person name="Tamura T."/>
        </authorList>
    </citation>
    <scope>NUCLEOTIDE SEQUENCE</scope>
    <source>
        <strain evidence="2">NBRC 109834</strain>
    </source>
</reference>
<evidence type="ECO:0000313" key="3">
    <source>
        <dbReference type="Proteomes" id="UP000612899"/>
    </source>
</evidence>
<feature type="transmembrane region" description="Helical" evidence="1">
    <location>
        <begin position="299"/>
        <end position="318"/>
    </location>
</feature>
<dbReference type="RefSeq" id="WP_203914201.1">
    <property type="nucleotide sequence ID" value="NZ_BONY01000096.1"/>
</dbReference>
<feature type="transmembrane region" description="Helical" evidence="1">
    <location>
        <begin position="588"/>
        <end position="607"/>
    </location>
</feature>
<feature type="transmembrane region" description="Helical" evidence="1">
    <location>
        <begin position="29"/>
        <end position="47"/>
    </location>
</feature>
<sequence length="765" mass="82274">MNAPSALAAEIDTPIAPTPGSPSGAAAAIKRWSPAVAVLAFVIIVLLARETPPADIARYGLYALWAVVLPGTLLYRALRAVPHSLVDDLAMGSAVGLVLEIAAFAVFSALDLRWLLWLWPALVVVPFLAVPSLRRHWRPRWPEAASAWWSWSVAGVAMFLVGYLAFSYLRVNQPVPVDGPQAYFNDSMFGLALVAEAKQHFPMQTSWVSGEPLLYHWFAFANMAMGSMISGVDAPMVMFRLALPSLCVLAVVLLAVAGWRASGKAAVGAVATALTFAIGEFATSSMAGSPLGGVTAFQVWVSQSLIYGGIMTFPLIALIADRFGKGPTRMGKGAWVLLALFALAAPGGKATVIPVALAGVGLVCLVQLLRRRFDPAPWVTAAILVGGQLLAMAVLYQFTGQGLAIEPLSFLDYYLAGSARSGWKQAAVTAFVLGGFAIYMFVRLIGIAFLVRYQRRSWGAVEWFLTGGLIGGVMATILMWHSGLSQNFFTRTAFPFGAILSAMGIVLLFEKHRISVRHTAAMVGAAIAAALGLTYVLRHHELASKVGRFPEIVSIYERFADVALIAAGAVALLWLGRRLLPATRIAGLASAFVVTMFVVSGITSLPVDARTYPDGGGWFHQTVTPESAQGARWLRAASGSDDVIATNVHCSQPPPADCLPLSFWLSAFTERRMLVEGWGYTTKANAIAAEHHIYGGVNFAVDLLARNDAAIYTPTSENVAWLRAKGVRWIVVDHRFGQESADLGTFADLRWNKGDLRIYELQERG</sequence>
<name>A0A8J3QGM5_9ACTN</name>
<feature type="transmembrane region" description="Helical" evidence="1">
    <location>
        <begin position="426"/>
        <end position="451"/>
    </location>
</feature>
<evidence type="ECO:0000256" key="1">
    <source>
        <dbReference type="SAM" id="Phobius"/>
    </source>
</evidence>
<dbReference type="EMBL" id="BONY01000096">
    <property type="protein sequence ID" value="GIH10488.1"/>
    <property type="molecule type" value="Genomic_DNA"/>
</dbReference>
<feature type="transmembrane region" description="Helical" evidence="1">
    <location>
        <begin position="463"/>
        <end position="482"/>
    </location>
</feature>
<feature type="transmembrane region" description="Helical" evidence="1">
    <location>
        <begin position="330"/>
        <end position="346"/>
    </location>
</feature>
<accession>A0A8J3QGM5</accession>
<feature type="transmembrane region" description="Helical" evidence="1">
    <location>
        <begin position="521"/>
        <end position="538"/>
    </location>
</feature>
<feature type="transmembrane region" description="Helical" evidence="1">
    <location>
        <begin position="266"/>
        <end position="287"/>
    </location>
</feature>
<keyword evidence="3" id="KW-1185">Reference proteome</keyword>
<dbReference type="AlphaFoldDB" id="A0A8J3QGM5"/>
<organism evidence="2 3">
    <name type="scientific">Rhizocola hellebori</name>
    <dbReference type="NCBI Taxonomy" id="1392758"/>
    <lineage>
        <taxon>Bacteria</taxon>
        <taxon>Bacillati</taxon>
        <taxon>Actinomycetota</taxon>
        <taxon>Actinomycetes</taxon>
        <taxon>Micromonosporales</taxon>
        <taxon>Micromonosporaceae</taxon>
        <taxon>Rhizocola</taxon>
    </lineage>
</organism>
<protein>
    <submittedName>
        <fullName evidence="2">Uncharacterized protein</fullName>
    </submittedName>
</protein>
<feature type="transmembrane region" description="Helical" evidence="1">
    <location>
        <begin position="488"/>
        <end position="509"/>
    </location>
</feature>
<gene>
    <name evidence="2" type="ORF">Rhe02_85550</name>
</gene>
<feature type="transmembrane region" description="Helical" evidence="1">
    <location>
        <begin position="114"/>
        <end position="133"/>
    </location>
</feature>
<feature type="transmembrane region" description="Helical" evidence="1">
    <location>
        <begin position="89"/>
        <end position="107"/>
    </location>
</feature>
<comment type="caution">
    <text evidence="2">The sequence shown here is derived from an EMBL/GenBank/DDBJ whole genome shotgun (WGS) entry which is preliminary data.</text>
</comment>